<dbReference type="Pfam" id="PF00378">
    <property type="entry name" value="ECH_1"/>
    <property type="match status" value="1"/>
</dbReference>
<proteinExistence type="inferred from homology"/>
<dbReference type="PANTHER" id="PTHR11941">
    <property type="entry name" value="ENOYL-COA HYDRATASE-RELATED"/>
    <property type="match status" value="1"/>
</dbReference>
<evidence type="ECO:0000256" key="2">
    <source>
        <dbReference type="ARBA" id="ARBA00023239"/>
    </source>
</evidence>
<keyword evidence="5" id="KW-1185">Reference proteome</keyword>
<reference evidence="4 5" key="1">
    <citation type="submission" date="2021-02" db="EMBL/GenBank/DDBJ databases">
        <title>Complete genome of Desulfoluna sp. strain ASN36.</title>
        <authorList>
            <person name="Takahashi A."/>
            <person name="Kojima H."/>
            <person name="Fukui M."/>
        </authorList>
    </citation>
    <scope>NUCLEOTIDE SEQUENCE [LARGE SCALE GENOMIC DNA]</scope>
    <source>
        <strain evidence="4 5">ASN36</strain>
    </source>
</reference>
<dbReference type="InterPro" id="IPR014748">
    <property type="entry name" value="Enoyl-CoA_hydra_C"/>
</dbReference>
<dbReference type="PROSITE" id="PS00166">
    <property type="entry name" value="ENOYL_COA_HYDRATASE"/>
    <property type="match status" value="1"/>
</dbReference>
<dbReference type="CDD" id="cd06558">
    <property type="entry name" value="crotonase-like"/>
    <property type="match status" value="1"/>
</dbReference>
<evidence type="ECO:0000313" key="4">
    <source>
        <dbReference type="EMBL" id="BCS96169.1"/>
    </source>
</evidence>
<keyword evidence="2" id="KW-0456">Lyase</keyword>
<dbReference type="NCBIfam" id="NF006699">
    <property type="entry name" value="PRK09245.1"/>
    <property type="match status" value="1"/>
</dbReference>
<dbReference type="InterPro" id="IPR029045">
    <property type="entry name" value="ClpP/crotonase-like_dom_sf"/>
</dbReference>
<evidence type="ECO:0000313" key="5">
    <source>
        <dbReference type="Proteomes" id="UP001320148"/>
    </source>
</evidence>
<dbReference type="Gene3D" id="3.90.226.10">
    <property type="entry name" value="2-enoyl-CoA Hydratase, Chain A, domain 1"/>
    <property type="match status" value="1"/>
</dbReference>
<protein>
    <submittedName>
        <fullName evidence="4">Enoyl-CoA hydratase</fullName>
    </submittedName>
</protein>
<dbReference type="Gene3D" id="1.10.12.10">
    <property type="entry name" value="Lyase 2-enoyl-coa Hydratase, Chain A, domain 2"/>
    <property type="match status" value="1"/>
</dbReference>
<dbReference type="InterPro" id="IPR001753">
    <property type="entry name" value="Enoyl-CoA_hydra/iso"/>
</dbReference>
<dbReference type="InterPro" id="IPR018376">
    <property type="entry name" value="Enoyl-CoA_hyd/isom_CS"/>
</dbReference>
<dbReference type="Proteomes" id="UP001320148">
    <property type="component" value="Chromosome"/>
</dbReference>
<dbReference type="PANTHER" id="PTHR11941:SF54">
    <property type="entry name" value="ENOYL-COA HYDRATASE, MITOCHONDRIAL"/>
    <property type="match status" value="1"/>
</dbReference>
<evidence type="ECO:0000256" key="1">
    <source>
        <dbReference type="ARBA" id="ARBA00005254"/>
    </source>
</evidence>
<dbReference type="EMBL" id="AP024488">
    <property type="protein sequence ID" value="BCS96169.1"/>
    <property type="molecule type" value="Genomic_DNA"/>
</dbReference>
<name>A0ABM7PGE3_9BACT</name>
<evidence type="ECO:0000256" key="3">
    <source>
        <dbReference type="RuleBase" id="RU003707"/>
    </source>
</evidence>
<dbReference type="RefSeq" id="WP_236892525.1">
    <property type="nucleotide sequence ID" value="NZ_AP024488.1"/>
</dbReference>
<accession>A0ABM7PGE3</accession>
<sequence>MDGFTEILVTRDGRVLTATLNHPETRNAITGRKMVDELCRLVEMINSDPGVSVLVLTGSDPAFSSGGNIKDMAQKKGMFAGDAADLVANYKTHVQKIPLAMESLAIPVIAAVNGPAVGAGFDLTLMCDIRIASEKARFGETFLSVGLIPGDGGAWLLPRAVGMSKACELTFTADVIDAESALQMGLVSKVVPHESLMATAGAMAEKIAAKPPQALRMAKKLLKMGQRMELPDFLEQCAFMQAQCHGSDDHKEALEAIFEKRDPRFTGK</sequence>
<dbReference type="SUPFAM" id="SSF52096">
    <property type="entry name" value="ClpP/crotonase"/>
    <property type="match status" value="1"/>
</dbReference>
<gene>
    <name evidence="4" type="ORF">DSLASN_18010</name>
</gene>
<comment type="similarity">
    <text evidence="1 3">Belongs to the enoyl-CoA hydratase/isomerase family.</text>
</comment>
<organism evidence="4 5">
    <name type="scientific">Desulfoluna limicola</name>
    <dbReference type="NCBI Taxonomy" id="2810562"/>
    <lineage>
        <taxon>Bacteria</taxon>
        <taxon>Pseudomonadati</taxon>
        <taxon>Thermodesulfobacteriota</taxon>
        <taxon>Desulfobacteria</taxon>
        <taxon>Desulfobacterales</taxon>
        <taxon>Desulfolunaceae</taxon>
        <taxon>Desulfoluna</taxon>
    </lineage>
</organism>